<dbReference type="InterPro" id="IPR027417">
    <property type="entry name" value="P-loop_NTPase"/>
</dbReference>
<comment type="function">
    <text evidence="3">Receptor for interleukin-7. Also acts as a receptor for thymic stromal lymphopoietin (TSLP).</text>
</comment>
<evidence type="ECO:0000256" key="2">
    <source>
        <dbReference type="ARBA" id="ARBA00022843"/>
    </source>
</evidence>
<evidence type="ECO:0000256" key="1">
    <source>
        <dbReference type="ARBA" id="ARBA00018930"/>
    </source>
</evidence>
<dbReference type="InterPro" id="IPR003531">
    <property type="entry name" value="Hempt_rcpt_S_F1_CS"/>
</dbReference>
<dbReference type="InterPro" id="IPR040997">
    <property type="entry name" value="FN3_7"/>
</dbReference>
<dbReference type="CDD" id="cd00063">
    <property type="entry name" value="FN3"/>
    <property type="match status" value="1"/>
</dbReference>
<dbReference type="InterPro" id="IPR010441">
    <property type="entry name" value="CH_2"/>
</dbReference>
<evidence type="ECO:0000256" key="5">
    <source>
        <dbReference type="SAM" id="Coils"/>
    </source>
</evidence>
<evidence type="ECO:0000256" key="4">
    <source>
        <dbReference type="ARBA" id="ARBA00047072"/>
    </source>
</evidence>
<keyword evidence="7" id="KW-1133">Transmembrane helix</keyword>
<dbReference type="SUPFAM" id="SSF49265">
    <property type="entry name" value="Fibronectin type III"/>
    <property type="match status" value="1"/>
</dbReference>
<dbReference type="PANTHER" id="PTHR14919:SF0">
    <property type="entry name" value="SPERM FLAGELLAR PROTEIN 2"/>
    <property type="match status" value="1"/>
</dbReference>
<evidence type="ECO:0000256" key="7">
    <source>
        <dbReference type="SAM" id="Phobius"/>
    </source>
</evidence>
<feature type="domain" description="Fibronectin type-III" evidence="8">
    <location>
        <begin position="1609"/>
        <end position="1709"/>
    </location>
</feature>
<gene>
    <name evidence="9" type="ORF">ASZ78_013096</name>
</gene>
<feature type="transmembrane region" description="Helical" evidence="7">
    <location>
        <begin position="1718"/>
        <end position="1742"/>
    </location>
</feature>
<dbReference type="InterPro" id="IPR054517">
    <property type="entry name" value="SPEF2_D5"/>
</dbReference>
<dbReference type="InterPro" id="IPR036872">
    <property type="entry name" value="CH_dom_sf"/>
</dbReference>
<keyword evidence="2" id="KW-0832">Ubl conjugation</keyword>
<dbReference type="InterPro" id="IPR003961">
    <property type="entry name" value="FN3_dom"/>
</dbReference>
<dbReference type="GO" id="GO:0002177">
    <property type="term" value="C:manchette"/>
    <property type="evidence" value="ECO:0007669"/>
    <property type="project" value="TreeGrafter"/>
</dbReference>
<dbReference type="PROSITE" id="PS01355">
    <property type="entry name" value="HEMATOPO_REC_S_F1"/>
    <property type="match status" value="1"/>
</dbReference>
<protein>
    <recommendedName>
        <fullName evidence="1">Interleukin-7 receptor subunit alpha</fullName>
    </recommendedName>
</protein>
<dbReference type="OrthoDB" id="8611929at2759"/>
<organism evidence="9 10">
    <name type="scientific">Callipepla squamata</name>
    <name type="common">Scaled quail</name>
    <dbReference type="NCBI Taxonomy" id="9009"/>
    <lineage>
        <taxon>Eukaryota</taxon>
        <taxon>Metazoa</taxon>
        <taxon>Chordata</taxon>
        <taxon>Craniata</taxon>
        <taxon>Vertebrata</taxon>
        <taxon>Euteleostomi</taxon>
        <taxon>Archelosauria</taxon>
        <taxon>Archosauria</taxon>
        <taxon>Dinosauria</taxon>
        <taxon>Saurischia</taxon>
        <taxon>Theropoda</taxon>
        <taxon>Coelurosauria</taxon>
        <taxon>Aves</taxon>
        <taxon>Neognathae</taxon>
        <taxon>Galloanserae</taxon>
        <taxon>Galliformes</taxon>
        <taxon>Odontophoridae</taxon>
        <taxon>Callipepla</taxon>
    </lineage>
</organism>
<feature type="coiled-coil region" evidence="5">
    <location>
        <begin position="257"/>
        <end position="293"/>
    </location>
</feature>
<dbReference type="GO" id="GO:0007288">
    <property type="term" value="P:sperm axoneme assembly"/>
    <property type="evidence" value="ECO:0007669"/>
    <property type="project" value="TreeGrafter"/>
</dbReference>
<feature type="region of interest" description="Disordered" evidence="6">
    <location>
        <begin position="1801"/>
        <end position="1825"/>
    </location>
</feature>
<reference evidence="9 10" key="1">
    <citation type="submission" date="2016-07" db="EMBL/GenBank/DDBJ databases">
        <title>Disparate Historic Effective Population Sizes Predicted by Modern Levels of Genome Diversity for the Scaled Quail (Callipepla squamata) and the Northern Bobwhite (Colinus virginianus): Inferences from First and Second Generation Draft Genome Assemblies for Sympatric New World Quail.</title>
        <authorList>
            <person name="Oldeschulte D.L."/>
            <person name="Halley Y.A."/>
            <person name="Bhattarai E.K."/>
            <person name="Brashear W.A."/>
            <person name="Hill J."/>
            <person name="Metz R.P."/>
            <person name="Johnson C.D."/>
            <person name="Rollins D."/>
            <person name="Peterson M.J."/>
            <person name="Bickhart D.M."/>
            <person name="Decker J.E."/>
            <person name="Seabury C.M."/>
        </authorList>
    </citation>
    <scope>NUCLEOTIDE SEQUENCE [LARGE SCALE GENOMIC DNA]</scope>
    <source>
        <strain evidence="9 10">Texas</strain>
        <tissue evidence="9">Leg muscle</tissue>
    </source>
</reference>
<dbReference type="EMBL" id="MCFN01000056">
    <property type="protein sequence ID" value="OXB66705.1"/>
    <property type="molecule type" value="Genomic_DNA"/>
</dbReference>
<accession>A0A226NGD7</accession>
<feature type="compositionally biased region" description="Polar residues" evidence="6">
    <location>
        <begin position="614"/>
        <end position="627"/>
    </location>
</feature>
<dbReference type="InterPro" id="IPR013783">
    <property type="entry name" value="Ig-like_fold"/>
</dbReference>
<feature type="compositionally biased region" description="Basic residues" evidence="6">
    <location>
        <begin position="1033"/>
        <end position="1048"/>
    </location>
</feature>
<keyword evidence="10" id="KW-1185">Reference proteome</keyword>
<dbReference type="STRING" id="9009.A0A226NGD7"/>
<comment type="subunit">
    <text evidence="4">The IL7 receptor is a heterodimer of IL7R and IL2RG. The TSLP receptor is a heterodimer of CRLF2 and IL7R. Interacts with CD53.</text>
</comment>
<feature type="region of interest" description="Disordered" evidence="6">
    <location>
        <begin position="1007"/>
        <end position="1066"/>
    </location>
</feature>
<feature type="region of interest" description="Disordered" evidence="6">
    <location>
        <begin position="1879"/>
        <end position="1934"/>
    </location>
</feature>
<dbReference type="Gene3D" id="1.10.418.10">
    <property type="entry name" value="Calponin-like domain"/>
    <property type="match status" value="1"/>
</dbReference>
<comment type="caution">
    <text evidence="9">The sequence shown here is derived from an EMBL/GenBank/DDBJ whole genome shotgun (WGS) entry which is preliminary data.</text>
</comment>
<evidence type="ECO:0000256" key="6">
    <source>
        <dbReference type="SAM" id="MobiDB-lite"/>
    </source>
</evidence>
<dbReference type="InterPro" id="IPR052634">
    <property type="entry name" value="Sperm_flagellar-bone_growth"/>
</dbReference>
<dbReference type="GO" id="GO:0004896">
    <property type="term" value="F:cytokine receptor activity"/>
    <property type="evidence" value="ECO:0007669"/>
    <property type="project" value="InterPro"/>
</dbReference>
<dbReference type="GO" id="GO:0097225">
    <property type="term" value="C:sperm midpiece"/>
    <property type="evidence" value="ECO:0007669"/>
    <property type="project" value="TreeGrafter"/>
</dbReference>
<feature type="compositionally biased region" description="Low complexity" evidence="6">
    <location>
        <begin position="1019"/>
        <end position="1032"/>
    </location>
</feature>
<dbReference type="Pfam" id="PF24082">
    <property type="entry name" value="SPEF2_C"/>
    <property type="match status" value="1"/>
</dbReference>
<evidence type="ECO:0000259" key="8">
    <source>
        <dbReference type="PROSITE" id="PS50853"/>
    </source>
</evidence>
<dbReference type="PANTHER" id="PTHR14919">
    <property type="entry name" value="KPL2-RELATED"/>
    <property type="match status" value="1"/>
</dbReference>
<dbReference type="GO" id="GO:0005737">
    <property type="term" value="C:cytoplasm"/>
    <property type="evidence" value="ECO:0007669"/>
    <property type="project" value="UniProtKB-ARBA"/>
</dbReference>
<dbReference type="Proteomes" id="UP000198323">
    <property type="component" value="Unassembled WGS sequence"/>
</dbReference>
<dbReference type="InterPro" id="IPR056199">
    <property type="entry name" value="SPEF2_C"/>
</dbReference>
<feature type="region of interest" description="Disordered" evidence="6">
    <location>
        <begin position="607"/>
        <end position="628"/>
    </location>
</feature>
<dbReference type="PROSITE" id="PS50853">
    <property type="entry name" value="FN3"/>
    <property type="match status" value="1"/>
</dbReference>
<dbReference type="GO" id="GO:0016020">
    <property type="term" value="C:membrane"/>
    <property type="evidence" value="ECO:0007669"/>
    <property type="project" value="InterPro"/>
</dbReference>
<dbReference type="Gene3D" id="2.60.40.1870">
    <property type="match status" value="1"/>
</dbReference>
<dbReference type="Gene3D" id="3.40.50.300">
    <property type="entry name" value="P-loop containing nucleotide triphosphate hydrolases"/>
    <property type="match status" value="1"/>
</dbReference>
<dbReference type="Pfam" id="PF06294">
    <property type="entry name" value="CH_2"/>
    <property type="match status" value="1"/>
</dbReference>
<dbReference type="InterPro" id="IPR036116">
    <property type="entry name" value="FN3_sf"/>
</dbReference>
<evidence type="ECO:0000313" key="9">
    <source>
        <dbReference type="EMBL" id="OXB66705.1"/>
    </source>
</evidence>
<sequence>MSEVLCEWLNDEVKLSRSVGELLHKYGLQDDFNQFSRSRTANAMLNNFSLLEPTLHLLGVQYNANVAHDIMIGKHGAAKKLLYELYIALEKKRKTKLTGVAMEAMRPAAPARLKSSGNVSFRERLKSLTSRHTDLRLQQISEHFEMKPKAIEDKKAHVHVSEQQKSLKLQEEQRAQDTGKDTYKEINKFEKSMLGNAFAVHSQVTDSEIQGSLQTQNLQETALETEAQTATEPLPSYSDDEYIRKIQQRKEEDMFAREREKRRHKMLMKQLIAHEAEEEINQEEQLIYRLMRQSQQERRIAVQLMHVRHEKEVLKQNRIFREKQYEERRLKDFQEALDREAALAKQEKIDCEEQIVKERERYEKMAVERAQARYKKHYSVCWDVIDQIVDLSTKLGEYRVLTNNKVPLKLISHWKEYFFNGKSIYEKASIKPLPSEPSPEQLIELNKLDLLDEKDYGDYKVLCVDTLVQEAIQAFLNNEMKTEHNLISQEAESSPKQNKVIVLSKHIHQIRKLYQTMKRMTYPRQLPEKGWILDGFPMTINQAKLFEKAYTGNDPDEMEPKYVNCGKLELVTNPLMPNEPTVSLPAFDVVVLLDISDTTVLKRVASLKPDRSKPSQIEQEDNNQNSDAKILEEKMDSVRDQMLHRISGFLDTWPKLENWLSVHQNTVVKVNAETEESIVCETVKEILIKEIDKKQKRSVQEKSPEEKALPVTPEDFLSSISVTPPLIKPTTDEWIYVDEPLPKEMLDFLVPYWEMVENVYVNTVKTILRCLRDEQYSMIHYLADIRKKFQDYLKCPDFKQEFVSQWQSDFNSISDDLREDEETKAELHQRVTDLRDLLWDICDKRREEAEQERTDIMNDGWLRDHKGIIINHFFSLMQVELDRFQDTKRLLQDYYGAMEGKIPEEDRQGFTRLPLLDIINEEQKEVQNESRRIPLVSYEVPSPETNIAKSKNKGTLLKSAKDKNSSQNVLVTSVKDENLISDTWQTAVRAVSEMVRAEELKEIKEEEEKQLEVKEELKSSQTKSGKSSGKNAKNTKKSPKSLTKKKGPHSVASAAEESTVPLTSEPKKQELTLKIQQEYFAALKHMEKDTKTRLKLIKEKALAFVEELTLKAEEAYRDMEKWLGERFLAEMSSVEKLIEVGRHYIECSSKIQYEMILEDTDFFINCDVKVIPDPVPPPQVPLVETSESSTLTISQLNTLHKDFLQVAPKGFIQKEVFIDIFIDLINSNLGTKYLPDALMNLTLPDIQNLTNSFSVNTELIDWRRFMLSAAQPWPVPSVTQLLKTLHGFMSVDVDGSGFVTLENYMQVGLWFKGNEDLSMTEDCTEHLRFDRLGQLLKFFFSLFANTGIGPALLNYSEMLLYFASHSDPIEGVYRALSVATGTYIHRKGETSLVCETFPYTKIEEDENEHLNYRGEGVVSLATLLKVFRDGGSRDEDYHRFSRLEMEGSYDKHFTRIFKELGNEDLTPLPVELLLKHCFIQDLIKKYQGYKLHMMCFVRIVKLPDVNGTFGDDEPDAFDIDCFSQLEFKDSYSSLTCNFTELPLHNTDYTLAVCTKEDCSHLCFNMEKQEDVYFLQFTDILSNKDICVEYEIKRRFCKSLIVTDIVKPEVPFDINITYQKEANEYLIHYSTPHSRKKYLKDKLIHQIAYRQEESTWKTIESPYLQVKLLGRNLETDALYEVKVRSRPNGDYFNGTWSEWSTSKSFRTTGEHSMESYSSMFMIILSIPGFILSVVVIVLILTFWESRIKPVVWPNLPDHKITLERLCKKPKNNFDTSFNPESFGYVFIHEVDGIQAKSEQENFLQPPPTSEMDVPPKFRSGSDLKQSPARIDKSSLNLSVNYGGIWSAEALHGLLGSSQSADTTDVCSSGTYEMCHSSGMPLSDNGFHTPSAPPLDPSGQPGPESQNGNMVPPSSELKSPSDEEAYVTMSSFYKNQ</sequence>
<keyword evidence="5" id="KW-0175">Coiled coil</keyword>
<evidence type="ECO:0000313" key="10">
    <source>
        <dbReference type="Proteomes" id="UP000198323"/>
    </source>
</evidence>
<dbReference type="Pfam" id="PF22946">
    <property type="entry name" value="SPEF2_D5"/>
    <property type="match status" value="1"/>
</dbReference>
<dbReference type="Gene3D" id="2.60.40.10">
    <property type="entry name" value="Immunoglobulins"/>
    <property type="match status" value="1"/>
</dbReference>
<proteinExistence type="predicted"/>
<feature type="compositionally biased region" description="Basic and acidic residues" evidence="6">
    <location>
        <begin position="1007"/>
        <end position="1018"/>
    </location>
</feature>
<evidence type="ECO:0000256" key="3">
    <source>
        <dbReference type="ARBA" id="ARBA00025125"/>
    </source>
</evidence>
<keyword evidence="7" id="KW-0812">Transmembrane</keyword>
<keyword evidence="7" id="KW-0472">Membrane</keyword>
<name>A0A226NGD7_CALSU</name>
<dbReference type="Pfam" id="PF18447">
    <property type="entry name" value="FN3_7"/>
    <property type="match status" value="1"/>
</dbReference>
<dbReference type="SUPFAM" id="SSF52540">
    <property type="entry name" value="P-loop containing nucleoside triphosphate hydrolases"/>
    <property type="match status" value="1"/>
</dbReference>